<sequence length="689" mass="76345">MRGRASCFVDVFLCDGTLTNRKFLFCLIHVDSPAPPTLFDSSTCFGRPVTQSTGAWASFTFLSRILFTLVPVSLFASRKISAKHAKYARTHAPVDTPPHVQRFYTTFCEGEPSRRPSRGDVRTLAQGKADGSEVGGEWARLKRKAVFCPDRSPGDRAMWEAVYRDTVNVSRQRTGLPALPDADIHFPENRAAMWFTPFIYLPELPAAARTQLEKMTLDEREQLFEVRCHEAHKAAIADKVKKLNKLFVCFIVLPFMVFAATAILSLERTPYSGRWRFIMLSPEEEDAISERLRGPGWYQTVISLLTTAEAPAPPIVPTDDWRWHWVNSVQRRLEKGVLAECNNNWSGQTLTGASYAIPPPPEHPLHPRPRAACMLHAAVPGGGGEKTGTEHLAVGPPYSLLLLQDEERNALSMGWGGDGAGGVVVYTGILDEILADSQIETPTPSAVTRDQQPLSWFQSLFGRAPERSPPPSLSSTNRIQPVPTEEQTIRLACVLAHELAHLLLAHHLEALSASQVLVPNVTGLASDLIRTLIFPITMILGPFVNDFISDVTKMGMDQSKVLSDVCFSRHQEREADLVGLRILAYAGYDPEVAIKYWEHTPKALCGKDPVADQNISEGASTTASPAQHTTQDPRPLTFFRGVTHDSDEVRLEALLKEIERWKAYAQRNGPSAHPRAKGWVAGMVPTVWT</sequence>
<dbReference type="Proteomes" id="UP001234202">
    <property type="component" value="Unassembled WGS sequence"/>
</dbReference>
<organism evidence="1 2">
    <name type="scientific">Naganishia onofrii</name>
    <dbReference type="NCBI Taxonomy" id="1851511"/>
    <lineage>
        <taxon>Eukaryota</taxon>
        <taxon>Fungi</taxon>
        <taxon>Dikarya</taxon>
        <taxon>Basidiomycota</taxon>
        <taxon>Agaricomycotina</taxon>
        <taxon>Tremellomycetes</taxon>
        <taxon>Filobasidiales</taxon>
        <taxon>Filobasidiaceae</taxon>
        <taxon>Naganishia</taxon>
    </lineage>
</organism>
<reference evidence="1" key="1">
    <citation type="submission" date="2023-04" db="EMBL/GenBank/DDBJ databases">
        <title>Draft Genome sequencing of Naganishia species isolated from polar environments using Oxford Nanopore Technology.</title>
        <authorList>
            <person name="Leo P."/>
            <person name="Venkateswaran K."/>
        </authorList>
    </citation>
    <scope>NUCLEOTIDE SEQUENCE</scope>
    <source>
        <strain evidence="1">DBVPG 5303</strain>
    </source>
</reference>
<protein>
    <submittedName>
        <fullName evidence="1">Uncharacterized protein</fullName>
    </submittedName>
</protein>
<proteinExistence type="predicted"/>
<comment type="caution">
    <text evidence="1">The sequence shown here is derived from an EMBL/GenBank/DDBJ whole genome shotgun (WGS) entry which is preliminary data.</text>
</comment>
<evidence type="ECO:0000313" key="1">
    <source>
        <dbReference type="EMBL" id="KAJ9116216.1"/>
    </source>
</evidence>
<evidence type="ECO:0000313" key="2">
    <source>
        <dbReference type="Proteomes" id="UP001234202"/>
    </source>
</evidence>
<keyword evidence="2" id="KW-1185">Reference proteome</keyword>
<accession>A0ACC2WZJ5</accession>
<gene>
    <name evidence="1" type="ORF">QFC24_006807</name>
</gene>
<dbReference type="EMBL" id="JASBWV010000039">
    <property type="protein sequence ID" value="KAJ9116216.1"/>
    <property type="molecule type" value="Genomic_DNA"/>
</dbReference>
<name>A0ACC2WZJ5_9TREE</name>